<dbReference type="AlphaFoldDB" id="L7Z3M6"/>
<dbReference type="Gene3D" id="3.30.70.270">
    <property type="match status" value="1"/>
</dbReference>
<comment type="similarity">
    <text evidence="1">Belongs to the DNA polymerase type-Y family.</text>
</comment>
<dbReference type="InterPro" id="IPR036775">
    <property type="entry name" value="DNA_pol_Y-fam_lit_finger_sf"/>
</dbReference>
<name>L7Z3M6_CITFR</name>
<evidence type="ECO:0000256" key="2">
    <source>
        <dbReference type="ARBA" id="ARBA00022763"/>
    </source>
</evidence>
<keyword evidence="3" id="KW-0741">SOS mutagenesis</keyword>
<keyword evidence="2" id="KW-0227">DNA damage</keyword>
<dbReference type="CDD" id="cd01700">
    <property type="entry name" value="PolY_Pol_V_umuC"/>
    <property type="match status" value="1"/>
</dbReference>
<dbReference type="InterPro" id="IPR025188">
    <property type="entry name" value="DUF4113"/>
</dbReference>
<dbReference type="Pfam" id="PF13438">
    <property type="entry name" value="DUF4113"/>
    <property type="match status" value="1"/>
</dbReference>
<evidence type="ECO:0000259" key="6">
    <source>
        <dbReference type="PROSITE" id="PS50173"/>
    </source>
</evidence>
<evidence type="ECO:0000256" key="1">
    <source>
        <dbReference type="ARBA" id="ARBA00010945"/>
    </source>
</evidence>
<dbReference type="Pfam" id="PF11799">
    <property type="entry name" value="IMS_C"/>
    <property type="match status" value="1"/>
</dbReference>
<keyword evidence="7" id="KW-0614">Plasmid</keyword>
<reference evidence="7" key="1">
    <citation type="journal article" date="2013" name="Antimicrob. Agents Chemother.">
        <title>Complete Sequence of the IncT-Type Plasmid pT-OXA-181 Carrying the blaOXA-181 Carbapenemase Gene from Citrobacter freundii.</title>
        <authorList>
            <person name="Villa L."/>
            <person name="Carattoli A."/>
            <person name="Nordmann P."/>
            <person name="Carta C."/>
            <person name="Poirel L."/>
        </authorList>
    </citation>
    <scope>NUCLEOTIDE SEQUENCE</scope>
    <source>
        <strain evidence="7">CFSTE</strain>
        <plasmid evidence="7">pT-OXA-181</plasmid>
    </source>
</reference>
<geneLocation type="plasmid" evidence="7">
    <name>pT-OXA-181</name>
</geneLocation>
<dbReference type="Pfam" id="PF00817">
    <property type="entry name" value="IMS"/>
    <property type="match status" value="1"/>
</dbReference>
<dbReference type="InterPro" id="IPR017961">
    <property type="entry name" value="DNA_pol_Y-fam_little_finger"/>
</dbReference>
<feature type="domain" description="UmuC" evidence="6">
    <location>
        <begin position="15"/>
        <end position="200"/>
    </location>
</feature>
<keyword evidence="5" id="KW-0742">SOS response</keyword>
<evidence type="ECO:0000256" key="4">
    <source>
        <dbReference type="ARBA" id="ARBA00023204"/>
    </source>
</evidence>
<evidence type="ECO:0000256" key="3">
    <source>
        <dbReference type="ARBA" id="ARBA00023199"/>
    </source>
</evidence>
<dbReference type="GO" id="GO:0003887">
    <property type="term" value="F:DNA-directed DNA polymerase activity"/>
    <property type="evidence" value="ECO:0007669"/>
    <property type="project" value="TreeGrafter"/>
</dbReference>
<dbReference type="GO" id="GO:0006281">
    <property type="term" value="P:DNA repair"/>
    <property type="evidence" value="ECO:0007669"/>
    <property type="project" value="UniProtKB-KW"/>
</dbReference>
<proteinExistence type="inferred from homology"/>
<dbReference type="EMBL" id="JQ996150">
    <property type="protein sequence ID" value="AGE11227.1"/>
    <property type="molecule type" value="Genomic_DNA"/>
</dbReference>
<dbReference type="Gene3D" id="3.30.1490.100">
    <property type="entry name" value="DNA polymerase, Y-family, little finger domain"/>
    <property type="match status" value="1"/>
</dbReference>
<dbReference type="Gene3D" id="3.40.1170.60">
    <property type="match status" value="1"/>
</dbReference>
<dbReference type="GO" id="GO:0003684">
    <property type="term" value="F:damaged DNA binding"/>
    <property type="evidence" value="ECO:0007669"/>
    <property type="project" value="InterPro"/>
</dbReference>
<dbReference type="PANTHER" id="PTHR11076:SF34">
    <property type="entry name" value="PROTEIN UMUC"/>
    <property type="match status" value="1"/>
</dbReference>
<dbReference type="GO" id="GO:0005829">
    <property type="term" value="C:cytosol"/>
    <property type="evidence" value="ECO:0007669"/>
    <property type="project" value="TreeGrafter"/>
</dbReference>
<dbReference type="GO" id="GO:0009432">
    <property type="term" value="P:SOS response"/>
    <property type="evidence" value="ECO:0007669"/>
    <property type="project" value="UniProtKB-KW"/>
</dbReference>
<organism evidence="7">
    <name type="scientific">Citrobacter freundii</name>
    <dbReference type="NCBI Taxonomy" id="546"/>
    <lineage>
        <taxon>Bacteria</taxon>
        <taxon>Pseudomonadati</taxon>
        <taxon>Pseudomonadota</taxon>
        <taxon>Gammaproteobacteria</taxon>
        <taxon>Enterobacterales</taxon>
        <taxon>Enterobacteriaceae</taxon>
        <taxon>Citrobacter</taxon>
        <taxon>Citrobacter freundii complex</taxon>
    </lineage>
</organism>
<keyword evidence="4" id="KW-0234">DNA repair</keyword>
<dbReference type="PROSITE" id="PS50173">
    <property type="entry name" value="UMUC"/>
    <property type="match status" value="1"/>
</dbReference>
<sequence length="434" mass="48742">MGCGDLLINEAQKMYGLIDINSCYCACEQAFRPDLAGKPVVVLSNNDASCIARNKQAKALGIKMGEPFFKIKDLIERNNVAVFSSNYALYSAFSSRFASVIESLTPRSSVYSIDELWFDATNITGLMTLDAYGRMLREEVQRQTTLTCGVGIAPTKTLAKLCSHASKTYPATGGVVALDDVTRLEKLMRLVPVEDVWGVGPRLGKRLRFMGVETAFQLSCLDPVRVRKQYNVVLERTVRELRGEPCMALEENDVMKQQIVVSRSFGERVTNLHEMQQAITDYAARAAEKLRQEKGYVSVIGVFIRTSPYAVNDVPYSNQATEMLVTPSNDSRDIINAAQRALKRIWRPEVRYAKAGVMLCDIREREPQLDLFTESAQYRNSENLMQLLDTLNKQGRHNLFFAGQGINPVFAMKRNMLSPAYLTSWDDLPKVRLG</sequence>
<dbReference type="InterPro" id="IPR043128">
    <property type="entry name" value="Rev_trsase/Diguanyl_cyclase"/>
</dbReference>
<dbReference type="InterPro" id="IPR001126">
    <property type="entry name" value="UmuC"/>
</dbReference>
<dbReference type="PANTHER" id="PTHR11076">
    <property type="entry name" value="DNA REPAIR POLYMERASE UMUC / TRANSFERASE FAMILY MEMBER"/>
    <property type="match status" value="1"/>
</dbReference>
<accession>L7Z3M6</accession>
<dbReference type="InterPro" id="IPR050116">
    <property type="entry name" value="DNA_polymerase-Y"/>
</dbReference>
<dbReference type="Gene3D" id="1.10.150.20">
    <property type="entry name" value="5' to 3' exonuclease, C-terminal subdomain"/>
    <property type="match status" value="1"/>
</dbReference>
<dbReference type="GO" id="GO:0042276">
    <property type="term" value="P:error-prone translesion synthesis"/>
    <property type="evidence" value="ECO:0007669"/>
    <property type="project" value="TreeGrafter"/>
</dbReference>
<protein>
    <submittedName>
        <fullName evidence="7">MucB</fullName>
    </submittedName>
</protein>
<evidence type="ECO:0000256" key="5">
    <source>
        <dbReference type="ARBA" id="ARBA00023236"/>
    </source>
</evidence>
<evidence type="ECO:0000313" key="7">
    <source>
        <dbReference type="EMBL" id="AGE11227.1"/>
    </source>
</evidence>
<dbReference type="NCBIfam" id="NF002955">
    <property type="entry name" value="PRK03609.1"/>
    <property type="match status" value="1"/>
</dbReference>
<dbReference type="SUPFAM" id="SSF56672">
    <property type="entry name" value="DNA/RNA polymerases"/>
    <property type="match status" value="1"/>
</dbReference>
<dbReference type="InterPro" id="IPR043502">
    <property type="entry name" value="DNA/RNA_pol_sf"/>
</dbReference>